<evidence type="ECO:0000259" key="7">
    <source>
        <dbReference type="Pfam" id="PF00814"/>
    </source>
</evidence>
<dbReference type="AlphaFoldDB" id="A0A645A1F1"/>
<dbReference type="GO" id="GO:0046872">
    <property type="term" value="F:metal ion binding"/>
    <property type="evidence" value="ECO:0007669"/>
    <property type="project" value="UniProtKB-KW"/>
</dbReference>
<evidence type="ECO:0000256" key="4">
    <source>
        <dbReference type="ARBA" id="ARBA00022723"/>
    </source>
</evidence>
<proteinExistence type="predicted"/>
<accession>A0A645A1F1</accession>
<dbReference type="EC" id="2.3.1.234" evidence="1"/>
<dbReference type="PROSITE" id="PS01016">
    <property type="entry name" value="GLYCOPROTEASE"/>
    <property type="match status" value="1"/>
</dbReference>
<keyword evidence="5 8" id="KW-0012">Acyltransferase</keyword>
<dbReference type="InterPro" id="IPR000905">
    <property type="entry name" value="Gcp-like_dom"/>
</dbReference>
<protein>
    <recommendedName>
        <fullName evidence="1">N(6)-L-threonylcarbamoyladenine synthase</fullName>
        <ecNumber evidence="1">2.3.1.234</ecNumber>
    </recommendedName>
</protein>
<evidence type="ECO:0000256" key="3">
    <source>
        <dbReference type="ARBA" id="ARBA00022694"/>
    </source>
</evidence>
<evidence type="ECO:0000313" key="8">
    <source>
        <dbReference type="EMBL" id="MPM43644.1"/>
    </source>
</evidence>
<name>A0A645A1F1_9ZZZZ</name>
<comment type="catalytic activity">
    <reaction evidence="6">
        <text>L-threonylcarbamoyladenylate + adenosine(37) in tRNA = N(6)-L-threonylcarbamoyladenosine(37) in tRNA + AMP + H(+)</text>
        <dbReference type="Rhea" id="RHEA:37059"/>
        <dbReference type="Rhea" id="RHEA-COMP:10162"/>
        <dbReference type="Rhea" id="RHEA-COMP:10163"/>
        <dbReference type="ChEBI" id="CHEBI:15378"/>
        <dbReference type="ChEBI" id="CHEBI:73682"/>
        <dbReference type="ChEBI" id="CHEBI:74411"/>
        <dbReference type="ChEBI" id="CHEBI:74418"/>
        <dbReference type="ChEBI" id="CHEBI:456215"/>
        <dbReference type="EC" id="2.3.1.234"/>
    </reaction>
</comment>
<sequence length="312" mass="33312">MRAVLGIDTSCYTTSCAAADEQFNLLSADRMLLPVKQGTCGLRQSEAVFIHLKQLPRVMEETLSHVNADIAAVCVSTKPADGNDSYMPVFQAGLSAAKSIAAAMRVPCYETTHQRGHLAAAQIGSPRMHGDFMALHLSGGTTDLLMVSAEDLRVLLSTLDLPAGQLIDRVGVRLGLPFPAGPSLEELAKRGRSTGRYGVSLSERGLHFSGAEAQAMRDIVQGTLSPEDIAAEVFDFICRSVLKLLSSVQEAMGTGVALVFGGVASSKLLRDLLLRRVESTHCQLDIRFGAPEYSGDNAAGVAMIGARQHFIR</sequence>
<keyword evidence="4" id="KW-0479">Metal-binding</keyword>
<dbReference type="PANTHER" id="PTHR11735:SF11">
    <property type="entry name" value="TRNA THREONYLCARBAMOYLADENOSINE BIOSYNTHESIS PROTEIN TSAB"/>
    <property type="match status" value="1"/>
</dbReference>
<organism evidence="8">
    <name type="scientific">bioreactor metagenome</name>
    <dbReference type="NCBI Taxonomy" id="1076179"/>
    <lineage>
        <taxon>unclassified sequences</taxon>
        <taxon>metagenomes</taxon>
        <taxon>ecological metagenomes</taxon>
    </lineage>
</organism>
<dbReference type="SUPFAM" id="SSF53067">
    <property type="entry name" value="Actin-like ATPase domain"/>
    <property type="match status" value="1"/>
</dbReference>
<dbReference type="GO" id="GO:0005829">
    <property type="term" value="C:cytosol"/>
    <property type="evidence" value="ECO:0007669"/>
    <property type="project" value="TreeGrafter"/>
</dbReference>
<gene>
    <name evidence="8" type="primary">tsaD_36</name>
    <name evidence="8" type="ORF">SDC9_90321</name>
</gene>
<feature type="domain" description="Gcp-like" evidence="7">
    <location>
        <begin position="51"/>
        <end position="302"/>
    </location>
</feature>
<dbReference type="GO" id="GO:0070525">
    <property type="term" value="P:tRNA threonylcarbamoyladenosine metabolic process"/>
    <property type="evidence" value="ECO:0007669"/>
    <property type="project" value="UniProtKB-ARBA"/>
</dbReference>
<evidence type="ECO:0000256" key="5">
    <source>
        <dbReference type="ARBA" id="ARBA00023315"/>
    </source>
</evidence>
<evidence type="ECO:0000256" key="6">
    <source>
        <dbReference type="ARBA" id="ARBA00048117"/>
    </source>
</evidence>
<reference evidence="8" key="1">
    <citation type="submission" date="2019-08" db="EMBL/GenBank/DDBJ databases">
        <authorList>
            <person name="Kucharzyk K."/>
            <person name="Murdoch R.W."/>
            <person name="Higgins S."/>
            <person name="Loffler F."/>
        </authorList>
    </citation>
    <scope>NUCLEOTIDE SEQUENCE</scope>
</reference>
<evidence type="ECO:0000256" key="2">
    <source>
        <dbReference type="ARBA" id="ARBA00022679"/>
    </source>
</evidence>
<dbReference type="InterPro" id="IPR043129">
    <property type="entry name" value="ATPase_NBD"/>
</dbReference>
<dbReference type="GO" id="GO:0006400">
    <property type="term" value="P:tRNA modification"/>
    <property type="evidence" value="ECO:0007669"/>
    <property type="project" value="UniProtKB-ARBA"/>
</dbReference>
<dbReference type="InterPro" id="IPR017860">
    <property type="entry name" value="Peptidase_M22_CS"/>
</dbReference>
<dbReference type="Pfam" id="PF00814">
    <property type="entry name" value="TsaD"/>
    <property type="match status" value="1"/>
</dbReference>
<evidence type="ECO:0000256" key="1">
    <source>
        <dbReference type="ARBA" id="ARBA00012156"/>
    </source>
</evidence>
<dbReference type="InterPro" id="IPR017861">
    <property type="entry name" value="KAE1/TsaD"/>
</dbReference>
<keyword evidence="2 8" id="KW-0808">Transferase</keyword>
<dbReference type="PANTHER" id="PTHR11735">
    <property type="entry name" value="TRNA N6-ADENOSINE THREONYLCARBAMOYLTRANSFERASE"/>
    <property type="match status" value="1"/>
</dbReference>
<dbReference type="EMBL" id="VSSQ01010180">
    <property type="protein sequence ID" value="MPM43644.1"/>
    <property type="molecule type" value="Genomic_DNA"/>
</dbReference>
<dbReference type="PRINTS" id="PR00789">
    <property type="entry name" value="OSIALOPTASE"/>
</dbReference>
<dbReference type="GO" id="GO:0061711">
    <property type="term" value="F:tRNA N(6)-L-threonylcarbamoyladenine synthase activity"/>
    <property type="evidence" value="ECO:0007669"/>
    <property type="project" value="UniProtKB-EC"/>
</dbReference>
<keyword evidence="3" id="KW-0819">tRNA processing</keyword>
<comment type="caution">
    <text evidence="8">The sequence shown here is derived from an EMBL/GenBank/DDBJ whole genome shotgun (WGS) entry which is preliminary data.</text>
</comment>
<dbReference type="Gene3D" id="3.30.420.40">
    <property type="match status" value="2"/>
</dbReference>